<dbReference type="PANTHER" id="PTHR42953:SF3">
    <property type="entry name" value="HIGH-AFFINITY ZINC UPTAKE SYSTEM PROTEIN ZNUA"/>
    <property type="match status" value="1"/>
</dbReference>
<feature type="compositionally biased region" description="Basic and acidic residues" evidence="6">
    <location>
        <begin position="121"/>
        <end position="180"/>
    </location>
</feature>
<dbReference type="SUPFAM" id="SSF53807">
    <property type="entry name" value="Helical backbone' metal receptor"/>
    <property type="match status" value="1"/>
</dbReference>
<evidence type="ECO:0000256" key="2">
    <source>
        <dbReference type="ARBA" id="ARBA00015915"/>
    </source>
</evidence>
<keyword evidence="5" id="KW-0864">Zinc transport</keyword>
<organism evidence="8 9">
    <name type="scientific">Pseudophaeobacter arcticus</name>
    <dbReference type="NCBI Taxonomy" id="385492"/>
    <lineage>
        <taxon>Bacteria</taxon>
        <taxon>Pseudomonadati</taxon>
        <taxon>Pseudomonadota</taxon>
        <taxon>Alphaproteobacteria</taxon>
        <taxon>Rhodobacterales</taxon>
        <taxon>Paracoccaceae</taxon>
        <taxon>Pseudophaeobacter</taxon>
    </lineage>
</organism>
<dbReference type="InterPro" id="IPR050492">
    <property type="entry name" value="Bact_metal-bind_prot9"/>
</dbReference>
<proteinExistence type="inferred from homology"/>
<feature type="signal peptide" evidence="7">
    <location>
        <begin position="1"/>
        <end position="21"/>
    </location>
</feature>
<evidence type="ECO:0000256" key="1">
    <source>
        <dbReference type="ARBA" id="ARBA00011028"/>
    </source>
</evidence>
<keyword evidence="4 7" id="KW-0732">Signal</keyword>
<evidence type="ECO:0000256" key="3">
    <source>
        <dbReference type="ARBA" id="ARBA00022448"/>
    </source>
</evidence>
<comment type="similarity">
    <text evidence="1">Belongs to the bacterial solute-binding protein 9 family.</text>
</comment>
<dbReference type="RefSeq" id="WP_353401787.1">
    <property type="nucleotide sequence ID" value="NZ_BAABWU010000016.1"/>
</dbReference>
<evidence type="ECO:0000256" key="6">
    <source>
        <dbReference type="SAM" id="MobiDB-lite"/>
    </source>
</evidence>
<reference evidence="8 9" key="1">
    <citation type="submission" date="2024-04" db="EMBL/GenBank/DDBJ databases">
        <title>Draft genome sequence of Pseudophaeobacter arcticus NBRC 116598.</title>
        <authorList>
            <person name="Miyakawa T."/>
            <person name="Kusuya Y."/>
            <person name="Miura T."/>
        </authorList>
    </citation>
    <scope>NUCLEOTIDE SEQUENCE [LARGE SCALE GENOMIC DNA]</scope>
    <source>
        <strain evidence="8 9">SU-CL00105</strain>
    </source>
</reference>
<gene>
    <name evidence="8" type="ORF">NBRC116598_34210</name>
</gene>
<dbReference type="InterPro" id="IPR006127">
    <property type="entry name" value="ZnuA-like"/>
</dbReference>
<dbReference type="PANTHER" id="PTHR42953">
    <property type="entry name" value="HIGH-AFFINITY ZINC UPTAKE SYSTEM PROTEIN ZNUA-RELATED"/>
    <property type="match status" value="1"/>
</dbReference>
<feature type="chain" id="PRO_5045869030" description="High-affinity zinc uptake system protein ZnuA" evidence="7">
    <location>
        <begin position="22"/>
        <end position="346"/>
    </location>
</feature>
<evidence type="ECO:0000313" key="8">
    <source>
        <dbReference type="EMBL" id="GAA6197976.1"/>
    </source>
</evidence>
<sequence length="346" mass="36734">MLKTSLTSVAALLGFAGLSLADVPKVATDIAPVHGLVARVMQGVGEPSLVVPAGASPHDHSMRPSEALALSQADLVFWVGEALTPWLEGAVEELARDAQVVELMTLEGGLALPFRQGVGFEAHDHGDSHDEHDDHGHTAEAHEEHEEHAESDHAHDHEHDHEEGHAHEEDHHGHDHDGLDPHVWLAPENAKLWLDVIAAELAALDAENAATYAANAATGKVEIQQVQAEIKASLGAVRDGGFVVFHDAYQYFEHSFDIHAAGAIALSDASDPSPARIAEIQQVVAQKQVSCVFSEPQFNPDLVATVLDGSGAKTVVIDPLGTGLEHGAGFYPALLKELGAAMADCY</sequence>
<dbReference type="Pfam" id="PF01297">
    <property type="entry name" value="ZnuA"/>
    <property type="match status" value="1"/>
</dbReference>
<dbReference type="Proteomes" id="UP001441944">
    <property type="component" value="Unassembled WGS sequence"/>
</dbReference>
<protein>
    <recommendedName>
        <fullName evidence="2">High-affinity zinc uptake system protein ZnuA</fullName>
    </recommendedName>
</protein>
<feature type="region of interest" description="Disordered" evidence="6">
    <location>
        <begin position="121"/>
        <end position="182"/>
    </location>
</feature>
<accession>A0ABQ0AQ14</accession>
<keyword evidence="5" id="KW-0862">Zinc</keyword>
<evidence type="ECO:0000256" key="5">
    <source>
        <dbReference type="ARBA" id="ARBA00022906"/>
    </source>
</evidence>
<comment type="caution">
    <text evidence="8">The sequence shown here is derived from an EMBL/GenBank/DDBJ whole genome shotgun (WGS) entry which is preliminary data.</text>
</comment>
<evidence type="ECO:0000256" key="4">
    <source>
        <dbReference type="ARBA" id="ARBA00022729"/>
    </source>
</evidence>
<dbReference type="EMBL" id="BAABWU010000016">
    <property type="protein sequence ID" value="GAA6197976.1"/>
    <property type="molecule type" value="Genomic_DNA"/>
</dbReference>
<name>A0ABQ0AQ14_9RHOB</name>
<keyword evidence="3" id="KW-0813">Transport</keyword>
<keyword evidence="5" id="KW-0406">Ion transport</keyword>
<keyword evidence="9" id="KW-1185">Reference proteome</keyword>
<evidence type="ECO:0000313" key="9">
    <source>
        <dbReference type="Proteomes" id="UP001441944"/>
    </source>
</evidence>
<dbReference type="Gene3D" id="3.40.50.1980">
    <property type="entry name" value="Nitrogenase molybdenum iron protein domain"/>
    <property type="match status" value="2"/>
</dbReference>
<evidence type="ECO:0000256" key="7">
    <source>
        <dbReference type="SAM" id="SignalP"/>
    </source>
</evidence>